<dbReference type="RefSeq" id="WP_168773562.1">
    <property type="nucleotide sequence ID" value="NZ_JAABNR010000003.1"/>
</dbReference>
<sequence>MLVRFCRSNGQTQALGATRWAIRPPSPRLDAFIAEEIDLAAVPLAYARHLAGEVGGLKTLIRCSSR</sequence>
<reference evidence="1" key="1">
    <citation type="submission" date="2020-01" db="EMBL/GenBank/DDBJ databases">
        <authorList>
            <person name="Chen W.-M."/>
        </authorList>
    </citation>
    <scope>NUCLEOTIDE SEQUENCE</scope>
    <source>
        <strain evidence="1">CYK-10</strain>
    </source>
</reference>
<evidence type="ECO:0000313" key="1">
    <source>
        <dbReference type="EMBL" id="NBZ86746.1"/>
    </source>
</evidence>
<name>A0AAE4Y6H2_9RHOB</name>
<protein>
    <submittedName>
        <fullName evidence="1">Uncharacterized protein</fullName>
    </submittedName>
</protein>
<keyword evidence="2" id="KW-1185">Reference proteome</keyword>
<proteinExistence type="predicted"/>
<accession>A0AAE4Y6H2</accession>
<dbReference type="Proteomes" id="UP001193501">
    <property type="component" value="Unassembled WGS sequence"/>
</dbReference>
<organism evidence="1 2">
    <name type="scientific">Stagnihabitans tardus</name>
    <dbReference type="NCBI Taxonomy" id="2699202"/>
    <lineage>
        <taxon>Bacteria</taxon>
        <taxon>Pseudomonadati</taxon>
        <taxon>Pseudomonadota</taxon>
        <taxon>Alphaproteobacteria</taxon>
        <taxon>Rhodobacterales</taxon>
        <taxon>Paracoccaceae</taxon>
        <taxon>Stagnihabitans</taxon>
    </lineage>
</organism>
<dbReference type="EMBL" id="JAABNR010000003">
    <property type="protein sequence ID" value="NBZ86746.1"/>
    <property type="molecule type" value="Genomic_DNA"/>
</dbReference>
<gene>
    <name evidence="1" type="ORF">GV832_04070</name>
</gene>
<evidence type="ECO:0000313" key="2">
    <source>
        <dbReference type="Proteomes" id="UP001193501"/>
    </source>
</evidence>
<dbReference type="AlphaFoldDB" id="A0AAE4Y6H2"/>
<comment type="caution">
    <text evidence="1">The sequence shown here is derived from an EMBL/GenBank/DDBJ whole genome shotgun (WGS) entry which is preliminary data.</text>
</comment>